<evidence type="ECO:0000256" key="1">
    <source>
        <dbReference type="ARBA" id="ARBA00004123"/>
    </source>
</evidence>
<dbReference type="PANTHER" id="PTHR12135">
    <property type="entry name" value="DNA REPAIR PROTEIN XP-C / RAD4"/>
    <property type="match status" value="1"/>
</dbReference>
<feature type="compositionally biased region" description="Basic and acidic residues" evidence="6">
    <location>
        <begin position="1035"/>
        <end position="1055"/>
    </location>
</feature>
<evidence type="ECO:0000259" key="9">
    <source>
        <dbReference type="SMART" id="SM01032"/>
    </source>
</evidence>
<feature type="region of interest" description="Disordered" evidence="6">
    <location>
        <begin position="801"/>
        <end position="869"/>
    </location>
</feature>
<dbReference type="InterPro" id="IPR018327">
    <property type="entry name" value="BHD_2"/>
</dbReference>
<feature type="domain" description="Rad4 beta-hairpin" evidence="9">
    <location>
        <begin position="639"/>
        <end position="713"/>
    </location>
</feature>
<dbReference type="Pfam" id="PF10404">
    <property type="entry name" value="BHD_2"/>
    <property type="match status" value="1"/>
</dbReference>
<feature type="region of interest" description="Disordered" evidence="6">
    <location>
        <begin position="335"/>
        <end position="386"/>
    </location>
</feature>
<feature type="compositionally biased region" description="Acidic residues" evidence="6">
    <location>
        <begin position="844"/>
        <end position="864"/>
    </location>
</feature>
<dbReference type="SMART" id="SM01030">
    <property type="entry name" value="BHD_1"/>
    <property type="match status" value="1"/>
</dbReference>
<comment type="similarity">
    <text evidence="2">Belongs to the XPC family.</text>
</comment>
<keyword evidence="5" id="KW-0539">Nucleus</keyword>
<feature type="region of interest" description="Disordered" evidence="6">
    <location>
        <begin position="1"/>
        <end position="38"/>
    </location>
</feature>
<dbReference type="Gene3D" id="3.30.70.2460">
    <property type="entry name" value="Rad4, beta-hairpin domain BHD3"/>
    <property type="match status" value="1"/>
</dbReference>
<dbReference type="InterPro" id="IPR036985">
    <property type="entry name" value="Transglutaminase-like_sf"/>
</dbReference>
<comment type="caution">
    <text evidence="10">The sequence shown here is derived from an EMBL/GenBank/DDBJ whole genome shotgun (WGS) entry which is preliminary data.</text>
</comment>
<feature type="compositionally biased region" description="Polar residues" evidence="6">
    <location>
        <begin position="26"/>
        <end position="38"/>
    </location>
</feature>
<evidence type="ECO:0000256" key="5">
    <source>
        <dbReference type="ARBA" id="ARBA00023242"/>
    </source>
</evidence>
<feature type="region of interest" description="Disordered" evidence="6">
    <location>
        <begin position="50"/>
        <end position="116"/>
    </location>
</feature>
<dbReference type="AlphaFoldDB" id="A0AAN7TED1"/>
<keyword evidence="4" id="KW-0234">DNA repair</keyword>
<dbReference type="Gene3D" id="3.30.60.290">
    <property type="entry name" value="Rad4, beta-hairpin domain BHD2"/>
    <property type="match status" value="1"/>
</dbReference>
<keyword evidence="3" id="KW-0227">DNA damage</keyword>
<name>A0AAN7TED1_9PEZI</name>
<dbReference type="Pfam" id="PF10403">
    <property type="entry name" value="BHD_1"/>
    <property type="match status" value="1"/>
</dbReference>
<dbReference type="GO" id="GO:0005737">
    <property type="term" value="C:cytoplasm"/>
    <property type="evidence" value="ECO:0007669"/>
    <property type="project" value="TreeGrafter"/>
</dbReference>
<feature type="compositionally biased region" description="Acidic residues" evidence="6">
    <location>
        <begin position="1056"/>
        <end position="1069"/>
    </location>
</feature>
<organism evidence="10 11">
    <name type="scientific">Meristemomyces frigidus</name>
    <dbReference type="NCBI Taxonomy" id="1508187"/>
    <lineage>
        <taxon>Eukaryota</taxon>
        <taxon>Fungi</taxon>
        <taxon>Dikarya</taxon>
        <taxon>Ascomycota</taxon>
        <taxon>Pezizomycotina</taxon>
        <taxon>Dothideomycetes</taxon>
        <taxon>Dothideomycetidae</taxon>
        <taxon>Mycosphaerellales</taxon>
        <taxon>Teratosphaeriaceae</taxon>
        <taxon>Meristemomyces</taxon>
    </lineage>
</organism>
<dbReference type="InterPro" id="IPR004583">
    <property type="entry name" value="DNA_repair_Rad4"/>
</dbReference>
<feature type="region of interest" description="Disordered" evidence="6">
    <location>
        <begin position="593"/>
        <end position="612"/>
    </location>
</feature>
<comment type="subcellular location">
    <subcellularLocation>
        <location evidence="1">Nucleus</location>
    </subcellularLocation>
</comment>
<proteinExistence type="inferred from homology"/>
<dbReference type="EMBL" id="JAVRRL010000055">
    <property type="protein sequence ID" value="KAK5110000.1"/>
    <property type="molecule type" value="Genomic_DNA"/>
</dbReference>
<accession>A0AAN7TED1</accession>
<dbReference type="InterPro" id="IPR018328">
    <property type="entry name" value="Rad4_beta-hairpin_dom3"/>
</dbReference>
<sequence>MAPSRGKGKGPITPGPSKTAKAPLRATQSSRIANNATPTVFQDLLAEVTETDPDQFEDRPLKRRKVATPTKPTATLDKLSGKQAVPPDVANPGNNAHLQTIDASDDDDDESDFGFEDVDLGQSTAQDLPATEDEGIADLSISLGTSSTPRTQAKVKRRGASYADKAHRLLVHKSHVLCLLGHCIYANSWCNDETAHDNLKSVLSPKTKLYLRANFRESQFDRNRMFVEGLQQAVEAFKGAYRVTASGIHRASWLSEDDARKDDWDVEPMDRSDFIRASKRLEGSQDTGNQLFCALLRAVGVKARMVCSLQTLSIAPNSSKTTPIKPVKRRIYASDAASEADHTASDGSTDDLGVKSSRTIGKIPSARRRLGQPGFSVEATAPPQERPKPVRTLAYPVFWIEAFNAAHQKWIAVDPIVTTTVAKPSKFEPPSSYPLNQLTYVLAFESDGSARDVTRRYAKAYNAKTRRQRVESTENGSAWLRKALRIFRRPGAPLDRDQVEDAELAAKEAREGLPSNVLDFKDHPYYALERHLKRQEVIFPKREAGKVNAGTAAKPRMESVFRRQDVHLCRSGDKWFRLGREVRQGEQPLKRVVARRAQRARSASPADGDDVGEEKAMTPLYAAYQTNLYTPTPVVRGRVPRNGFGNLDVYVPSMVPAGGVHIRHPLTKQAAGILKVDAVDAVTGFKFTARKGVAVIEGAVVPEAFAEAVRAVIEGLEWDAEIERCRQRSLVALRLWVKFLKGLRIRERVKEYARADEGGGEEDGGGDDGVVSVVLPHMIEDLPLWTAGQYSIDELGATSRTPAKRKRVDVESDEDEGGFEGADSVVEEGMSKRRSTRSRRRSVEEDDDDEALDENDMLAGDENDGGGGFIVEAGVQSAEETESLFGDAADEPHDLGGGFMVEDVKPEYDDDGGGGGFMVEIQSEEHKSAPQPQNEDSGEGFVAENAGGEGGGFLVDDAEDEGDDHDMNGTVHAVKDTELQNTENEAPSLPVATPSTPTRNQQQAEVQLTRHPGPAPSTDHGADTMSHVPTASNDTRVENERKQREGTQDSLLSHDPEDEDAEPDWLESD</sequence>
<evidence type="ECO:0000256" key="3">
    <source>
        <dbReference type="ARBA" id="ARBA00022763"/>
    </source>
</evidence>
<dbReference type="GO" id="GO:0006298">
    <property type="term" value="P:mismatch repair"/>
    <property type="evidence" value="ECO:0007669"/>
    <property type="project" value="TreeGrafter"/>
</dbReference>
<dbReference type="SMART" id="SM01032">
    <property type="entry name" value="BHD_3"/>
    <property type="match status" value="1"/>
</dbReference>
<evidence type="ECO:0000313" key="10">
    <source>
        <dbReference type="EMBL" id="KAK5110000.1"/>
    </source>
</evidence>
<dbReference type="InterPro" id="IPR038765">
    <property type="entry name" value="Papain-like_cys_pep_sf"/>
</dbReference>
<feature type="compositionally biased region" description="Acidic residues" evidence="6">
    <location>
        <begin position="103"/>
        <end position="116"/>
    </location>
</feature>
<evidence type="ECO:0000256" key="2">
    <source>
        <dbReference type="ARBA" id="ARBA00009525"/>
    </source>
</evidence>
<dbReference type="SMART" id="SM01031">
    <property type="entry name" value="BHD_2"/>
    <property type="match status" value="1"/>
</dbReference>
<dbReference type="GO" id="GO:0003684">
    <property type="term" value="F:damaged DNA binding"/>
    <property type="evidence" value="ECO:0007669"/>
    <property type="project" value="InterPro"/>
</dbReference>
<feature type="domain" description="Rad4 beta-hairpin" evidence="7">
    <location>
        <begin position="509"/>
        <end position="567"/>
    </location>
</feature>
<evidence type="ECO:0000256" key="4">
    <source>
        <dbReference type="ARBA" id="ARBA00023204"/>
    </source>
</evidence>
<dbReference type="Gene3D" id="3.90.260.10">
    <property type="entry name" value="Transglutaminase-like"/>
    <property type="match status" value="1"/>
</dbReference>
<dbReference type="InterPro" id="IPR018326">
    <property type="entry name" value="Rad4_beta-hairpin_dom1"/>
</dbReference>
<dbReference type="GO" id="GO:0003697">
    <property type="term" value="F:single-stranded DNA binding"/>
    <property type="evidence" value="ECO:0007669"/>
    <property type="project" value="TreeGrafter"/>
</dbReference>
<protein>
    <recommendedName>
        <fullName evidence="12">Rad4-domain-containing protein</fullName>
    </recommendedName>
</protein>
<dbReference type="GO" id="GO:0000111">
    <property type="term" value="C:nucleotide-excision repair factor 2 complex"/>
    <property type="evidence" value="ECO:0007669"/>
    <property type="project" value="TreeGrafter"/>
</dbReference>
<dbReference type="GO" id="GO:0006289">
    <property type="term" value="P:nucleotide-excision repair"/>
    <property type="evidence" value="ECO:0007669"/>
    <property type="project" value="InterPro"/>
</dbReference>
<evidence type="ECO:0000259" key="7">
    <source>
        <dbReference type="SMART" id="SM01030"/>
    </source>
</evidence>
<evidence type="ECO:0000256" key="6">
    <source>
        <dbReference type="SAM" id="MobiDB-lite"/>
    </source>
</evidence>
<dbReference type="GO" id="GO:0071942">
    <property type="term" value="C:XPC complex"/>
    <property type="evidence" value="ECO:0007669"/>
    <property type="project" value="TreeGrafter"/>
</dbReference>
<dbReference type="Pfam" id="PF10405">
    <property type="entry name" value="BHD_3"/>
    <property type="match status" value="1"/>
</dbReference>
<evidence type="ECO:0000259" key="8">
    <source>
        <dbReference type="SMART" id="SM01031"/>
    </source>
</evidence>
<dbReference type="Gene3D" id="2.20.20.110">
    <property type="entry name" value="Rad4, beta-hairpin domain BHD1"/>
    <property type="match status" value="1"/>
</dbReference>
<gene>
    <name evidence="10" type="ORF">LTR62_006367</name>
</gene>
<dbReference type="Proteomes" id="UP001310890">
    <property type="component" value="Unassembled WGS sequence"/>
</dbReference>
<feature type="compositionally biased region" description="Polar residues" evidence="6">
    <location>
        <begin position="993"/>
        <end position="1006"/>
    </location>
</feature>
<feature type="domain" description="Rad4 beta-hairpin" evidence="8">
    <location>
        <begin position="569"/>
        <end position="632"/>
    </location>
</feature>
<reference evidence="10" key="1">
    <citation type="submission" date="2023-08" db="EMBL/GenBank/DDBJ databases">
        <title>Black Yeasts Isolated from many extreme environments.</title>
        <authorList>
            <person name="Coleine C."/>
            <person name="Stajich J.E."/>
            <person name="Selbmann L."/>
        </authorList>
    </citation>
    <scope>NUCLEOTIDE SEQUENCE</scope>
    <source>
        <strain evidence="10">CCFEE 5401</strain>
    </source>
</reference>
<dbReference type="InterPro" id="IPR042488">
    <property type="entry name" value="Rad4_BHD3_sf"/>
</dbReference>
<dbReference type="PANTHER" id="PTHR12135:SF0">
    <property type="entry name" value="DNA REPAIR PROTEIN COMPLEMENTING XP-C CELLS"/>
    <property type="match status" value="1"/>
</dbReference>
<dbReference type="Pfam" id="PF03835">
    <property type="entry name" value="Rad4"/>
    <property type="match status" value="1"/>
</dbReference>
<evidence type="ECO:0000313" key="11">
    <source>
        <dbReference type="Proteomes" id="UP001310890"/>
    </source>
</evidence>
<evidence type="ECO:0008006" key="12">
    <source>
        <dbReference type="Google" id="ProtNLM"/>
    </source>
</evidence>
<dbReference type="SUPFAM" id="SSF54001">
    <property type="entry name" value="Cysteine proteinases"/>
    <property type="match status" value="1"/>
</dbReference>
<dbReference type="InterPro" id="IPR018325">
    <property type="entry name" value="Rad4/PNGase_transGLS-fold"/>
</dbReference>
<feature type="region of interest" description="Disordered" evidence="6">
    <location>
        <begin position="887"/>
        <end position="1069"/>
    </location>
</feature>